<evidence type="ECO:0000256" key="1">
    <source>
        <dbReference type="SAM" id="Phobius"/>
    </source>
</evidence>
<evidence type="ECO:0000313" key="2">
    <source>
        <dbReference type="EMBL" id="MFC7321281.1"/>
    </source>
</evidence>
<sequence>MILAIALFVYAVVLSITQSEGLPASLISLVSFGFIGTYSTIRFAVLGMELTDVVSSKDYVRGKRKVWKTPIGIGAVYAIITLLHKGIPKNTEQTLDIAGPAVLIAVLLFFLNFTSLKKSYKKNKELIHD</sequence>
<proteinExistence type="predicted"/>
<dbReference type="Proteomes" id="UP001596494">
    <property type="component" value="Unassembled WGS sequence"/>
</dbReference>
<comment type="caution">
    <text evidence="2">The sequence shown here is derived from an EMBL/GenBank/DDBJ whole genome shotgun (WGS) entry which is preliminary data.</text>
</comment>
<protein>
    <recommendedName>
        <fullName evidence="4">Amino acid permease/ SLC12A domain-containing protein</fullName>
    </recommendedName>
</protein>
<feature type="transmembrane region" description="Helical" evidence="1">
    <location>
        <begin position="66"/>
        <end position="85"/>
    </location>
</feature>
<dbReference type="EMBL" id="JBHTBY010000008">
    <property type="protein sequence ID" value="MFC7321281.1"/>
    <property type="molecule type" value="Genomic_DNA"/>
</dbReference>
<evidence type="ECO:0000313" key="3">
    <source>
        <dbReference type="Proteomes" id="UP001596494"/>
    </source>
</evidence>
<feature type="transmembrane region" description="Helical" evidence="1">
    <location>
        <begin position="97"/>
        <end position="116"/>
    </location>
</feature>
<keyword evidence="1" id="KW-0472">Membrane</keyword>
<name>A0ABW2K3E0_9BACI</name>
<gene>
    <name evidence="2" type="ORF">ACFQMN_10345</name>
</gene>
<feature type="transmembrane region" description="Helical" evidence="1">
    <location>
        <begin position="29"/>
        <end position="45"/>
    </location>
</feature>
<keyword evidence="1" id="KW-0812">Transmembrane</keyword>
<dbReference type="RefSeq" id="WP_289216392.1">
    <property type="nucleotide sequence ID" value="NZ_JAPVRC010000006.1"/>
</dbReference>
<keyword evidence="1" id="KW-1133">Transmembrane helix</keyword>
<reference evidence="3" key="1">
    <citation type="journal article" date="2019" name="Int. J. Syst. Evol. Microbiol.">
        <title>The Global Catalogue of Microorganisms (GCM) 10K type strain sequencing project: providing services to taxonomists for standard genome sequencing and annotation.</title>
        <authorList>
            <consortium name="The Broad Institute Genomics Platform"/>
            <consortium name="The Broad Institute Genome Sequencing Center for Infectious Disease"/>
            <person name="Wu L."/>
            <person name="Ma J."/>
        </authorList>
    </citation>
    <scope>NUCLEOTIDE SEQUENCE [LARGE SCALE GENOMIC DNA]</scope>
    <source>
        <strain evidence="3">CCUG 73951</strain>
    </source>
</reference>
<evidence type="ECO:0008006" key="4">
    <source>
        <dbReference type="Google" id="ProtNLM"/>
    </source>
</evidence>
<keyword evidence="3" id="KW-1185">Reference proteome</keyword>
<organism evidence="2 3">
    <name type="scientific">Halobacillus campisalis</name>
    <dbReference type="NCBI Taxonomy" id="435909"/>
    <lineage>
        <taxon>Bacteria</taxon>
        <taxon>Bacillati</taxon>
        <taxon>Bacillota</taxon>
        <taxon>Bacilli</taxon>
        <taxon>Bacillales</taxon>
        <taxon>Bacillaceae</taxon>
        <taxon>Halobacillus</taxon>
    </lineage>
</organism>
<accession>A0ABW2K3E0</accession>